<proteinExistence type="inferred from homology"/>
<dbReference type="GO" id="GO:0005524">
    <property type="term" value="F:ATP binding"/>
    <property type="evidence" value="ECO:0007669"/>
    <property type="project" value="UniProtKB-KW"/>
</dbReference>
<evidence type="ECO:0000256" key="7">
    <source>
        <dbReference type="PIRSR" id="PIRSR000705-2"/>
    </source>
</evidence>
<keyword evidence="11" id="KW-1185">Reference proteome</keyword>
<sequence length="211" mass="24862">MPKNQKPKHIAVAGNIGAGKTTLTEMLSKHYRWIPQFEDVDDNPYLNDFYEDMPRWSFPLQIYFLNGRLRQLIDIQRGSETVIQDRTIYEDAHIFAPNLHEMGLMTKRDYDNYFTFFSTLKSMVQPPDLLIYLQCSVPTLVGQIQKRGRDYEENIRLDYLKRLNDYYNKWIEGYKEGPLLIINGDENKFGDRAEDFGKIVNLIDAELFGLF</sequence>
<feature type="binding site" evidence="7">
    <location>
        <position position="91"/>
    </location>
    <ligand>
        <name>substrate</name>
    </ligand>
</feature>
<evidence type="ECO:0000259" key="9">
    <source>
        <dbReference type="Pfam" id="PF01712"/>
    </source>
</evidence>
<protein>
    <submittedName>
        <fullName evidence="10">Deoxynucleoside kinase</fullName>
    </submittedName>
</protein>
<feature type="binding site" evidence="7">
    <location>
        <position position="152"/>
    </location>
    <ligand>
        <name>substrate</name>
    </ligand>
</feature>
<feature type="active site" description="Proton acceptor" evidence="6">
    <location>
        <position position="85"/>
    </location>
</feature>
<dbReference type="CDD" id="cd01673">
    <property type="entry name" value="dNK"/>
    <property type="match status" value="1"/>
</dbReference>
<dbReference type="PANTHER" id="PTHR10513:SF35">
    <property type="entry name" value="DEOXYADENOSINE KINASE"/>
    <property type="match status" value="1"/>
</dbReference>
<keyword evidence="4 10" id="KW-0418">Kinase</keyword>
<dbReference type="FunFam" id="3.40.50.300:FF:000659">
    <property type="entry name" value="Deoxyguanosine kinase"/>
    <property type="match status" value="1"/>
</dbReference>
<name>A0A4R4E1L7_9BACT</name>
<dbReference type="InterPro" id="IPR027417">
    <property type="entry name" value="P-loop_NTPase"/>
</dbReference>
<comment type="similarity">
    <text evidence="1">Belongs to the DCK/DGK family.</text>
</comment>
<dbReference type="PANTHER" id="PTHR10513">
    <property type="entry name" value="DEOXYNUCLEOSIDE KINASE"/>
    <property type="match status" value="1"/>
</dbReference>
<dbReference type="SUPFAM" id="SSF52540">
    <property type="entry name" value="P-loop containing nucleoside triphosphate hydrolases"/>
    <property type="match status" value="1"/>
</dbReference>
<dbReference type="GO" id="GO:0005737">
    <property type="term" value="C:cytoplasm"/>
    <property type="evidence" value="ECO:0007669"/>
    <property type="project" value="TreeGrafter"/>
</dbReference>
<evidence type="ECO:0000256" key="5">
    <source>
        <dbReference type="ARBA" id="ARBA00022840"/>
    </source>
</evidence>
<evidence type="ECO:0000256" key="2">
    <source>
        <dbReference type="ARBA" id="ARBA00022679"/>
    </source>
</evidence>
<evidence type="ECO:0000256" key="6">
    <source>
        <dbReference type="PIRSR" id="PIRSR000705-1"/>
    </source>
</evidence>
<dbReference type="GO" id="GO:0019136">
    <property type="term" value="F:deoxynucleoside kinase activity"/>
    <property type="evidence" value="ECO:0007669"/>
    <property type="project" value="InterPro"/>
</dbReference>
<dbReference type="PIRSF" id="PIRSF000705">
    <property type="entry name" value="DNK"/>
    <property type="match status" value="1"/>
</dbReference>
<gene>
    <name evidence="10" type="ORF">E0486_13505</name>
</gene>
<keyword evidence="5 8" id="KW-0067">ATP-binding</keyword>
<dbReference type="Proteomes" id="UP000295164">
    <property type="component" value="Unassembled WGS sequence"/>
</dbReference>
<feature type="binding site" evidence="7">
    <location>
        <position position="86"/>
    </location>
    <ligand>
        <name>substrate</name>
    </ligand>
</feature>
<keyword evidence="3 8" id="KW-0547">Nucleotide-binding</keyword>
<feature type="binding site" evidence="7">
    <location>
        <position position="50"/>
    </location>
    <ligand>
        <name>substrate</name>
    </ligand>
</feature>
<evidence type="ECO:0000256" key="3">
    <source>
        <dbReference type="ARBA" id="ARBA00022741"/>
    </source>
</evidence>
<dbReference type="RefSeq" id="WP_131852710.1">
    <property type="nucleotide sequence ID" value="NZ_SKFH01000025.1"/>
</dbReference>
<evidence type="ECO:0000313" key="10">
    <source>
        <dbReference type="EMBL" id="TCZ68630.1"/>
    </source>
</evidence>
<keyword evidence="2" id="KW-0808">Transferase</keyword>
<feature type="binding site" evidence="7">
    <location>
        <position position="61"/>
    </location>
    <ligand>
        <name>substrate</name>
    </ligand>
</feature>
<evidence type="ECO:0000256" key="8">
    <source>
        <dbReference type="PIRSR" id="PIRSR000705-3"/>
    </source>
</evidence>
<dbReference type="OrthoDB" id="9776634at2"/>
<feature type="binding site" evidence="8">
    <location>
        <begin position="14"/>
        <end position="22"/>
    </location>
    <ligand>
        <name>ATP</name>
        <dbReference type="ChEBI" id="CHEBI:30616"/>
    </ligand>
</feature>
<dbReference type="Gene3D" id="3.40.50.300">
    <property type="entry name" value="P-loop containing nucleotide triphosphate hydrolases"/>
    <property type="match status" value="1"/>
</dbReference>
<organism evidence="10 11">
    <name type="scientific">Flaviaesturariibacter aridisoli</name>
    <dbReference type="NCBI Taxonomy" id="2545761"/>
    <lineage>
        <taxon>Bacteria</taxon>
        <taxon>Pseudomonadati</taxon>
        <taxon>Bacteroidota</taxon>
        <taxon>Chitinophagia</taxon>
        <taxon>Chitinophagales</taxon>
        <taxon>Chitinophagaceae</taxon>
        <taxon>Flaviaestuariibacter</taxon>
    </lineage>
</organism>
<dbReference type="InterPro" id="IPR031314">
    <property type="entry name" value="DNK_dom"/>
</dbReference>
<dbReference type="InterPro" id="IPR050566">
    <property type="entry name" value="Deoxyribonucleoside_kinase"/>
</dbReference>
<accession>A0A4R4E1L7</accession>
<feature type="binding site" evidence="7">
    <location>
        <position position="38"/>
    </location>
    <ligand>
        <name>substrate</name>
    </ligand>
</feature>
<dbReference type="Pfam" id="PF01712">
    <property type="entry name" value="dNK"/>
    <property type="match status" value="1"/>
</dbReference>
<dbReference type="EMBL" id="SKFH01000025">
    <property type="protein sequence ID" value="TCZ68630.1"/>
    <property type="molecule type" value="Genomic_DNA"/>
</dbReference>
<evidence type="ECO:0000313" key="11">
    <source>
        <dbReference type="Proteomes" id="UP000295164"/>
    </source>
</evidence>
<evidence type="ECO:0000256" key="1">
    <source>
        <dbReference type="ARBA" id="ARBA00007420"/>
    </source>
</evidence>
<evidence type="ECO:0000256" key="4">
    <source>
        <dbReference type="ARBA" id="ARBA00022777"/>
    </source>
</evidence>
<feature type="domain" description="Deoxynucleoside kinase" evidence="9">
    <location>
        <begin position="10"/>
        <end position="204"/>
    </location>
</feature>
<reference evidence="10 11" key="1">
    <citation type="submission" date="2019-03" db="EMBL/GenBank/DDBJ databases">
        <authorList>
            <person name="Kim M.K.M."/>
        </authorList>
    </citation>
    <scope>NUCLEOTIDE SEQUENCE [LARGE SCALE GENOMIC DNA]</scope>
    <source>
        <strain evidence="10 11">17J68-15</strain>
    </source>
</reference>
<comment type="caution">
    <text evidence="10">The sequence shown here is derived from an EMBL/GenBank/DDBJ whole genome shotgun (WGS) entry which is preliminary data.</text>
</comment>
<dbReference type="InterPro" id="IPR002624">
    <property type="entry name" value="DCK/DGK"/>
</dbReference>
<dbReference type="AlphaFoldDB" id="A0A4R4E1L7"/>